<protein>
    <submittedName>
        <fullName evidence="5">GGDEF domain-containing protein</fullName>
    </submittedName>
</protein>
<dbReference type="InterPro" id="IPR052155">
    <property type="entry name" value="Biofilm_reg_signaling"/>
</dbReference>
<evidence type="ECO:0000313" key="6">
    <source>
        <dbReference type="Proteomes" id="UP000237925"/>
    </source>
</evidence>
<dbReference type="SMART" id="SM00267">
    <property type="entry name" value="GGDEF"/>
    <property type="match status" value="1"/>
</dbReference>
<dbReference type="PANTHER" id="PTHR44757:SF2">
    <property type="entry name" value="BIOFILM ARCHITECTURE MAINTENANCE PROTEIN MBAA"/>
    <property type="match status" value="1"/>
</dbReference>
<dbReference type="OrthoDB" id="9813903at2"/>
<dbReference type="InterPro" id="IPR043128">
    <property type="entry name" value="Rev_trsase/Diguanyl_cyclase"/>
</dbReference>
<dbReference type="InterPro" id="IPR029787">
    <property type="entry name" value="Nucleotide_cyclase"/>
</dbReference>
<dbReference type="CDD" id="cd01949">
    <property type="entry name" value="GGDEF"/>
    <property type="match status" value="1"/>
</dbReference>
<reference evidence="5 6" key="1">
    <citation type="submission" date="2018-03" db="EMBL/GenBank/DDBJ databases">
        <title>Genome sequencing of Melaminivora sp.</title>
        <authorList>
            <person name="Kim S.-J."/>
            <person name="Heo J."/>
            <person name="Ahn J.-H."/>
            <person name="Kwon S.-W."/>
        </authorList>
    </citation>
    <scope>NUCLEOTIDE SEQUENCE [LARGE SCALE GENOMIC DNA]</scope>
    <source>
        <strain evidence="5 6">SC2-9</strain>
    </source>
</reference>
<dbReference type="RefSeq" id="WP_106684733.1">
    <property type="nucleotide sequence ID" value="NZ_CP027667.1"/>
</dbReference>
<dbReference type="InterPro" id="IPR035919">
    <property type="entry name" value="EAL_sf"/>
</dbReference>
<dbReference type="EMBL" id="CP027667">
    <property type="protein sequence ID" value="AVO50282.1"/>
    <property type="molecule type" value="Genomic_DNA"/>
</dbReference>
<dbReference type="NCBIfam" id="TIGR00229">
    <property type="entry name" value="sensory_box"/>
    <property type="match status" value="1"/>
</dbReference>
<dbReference type="InterPro" id="IPR000160">
    <property type="entry name" value="GGDEF_dom"/>
</dbReference>
<dbReference type="InterPro" id="IPR000014">
    <property type="entry name" value="PAS"/>
</dbReference>
<gene>
    <name evidence="5" type="ORF">C6568_14280</name>
</gene>
<dbReference type="SMART" id="SM00052">
    <property type="entry name" value="EAL"/>
    <property type="match status" value="1"/>
</dbReference>
<dbReference type="SUPFAM" id="SSF55785">
    <property type="entry name" value="PYP-like sensor domain (PAS domain)"/>
    <property type="match status" value="2"/>
</dbReference>
<dbReference type="PROSITE" id="PS50887">
    <property type="entry name" value="GGDEF"/>
    <property type="match status" value="1"/>
</dbReference>
<dbReference type="Proteomes" id="UP000237925">
    <property type="component" value="Chromosome"/>
</dbReference>
<proteinExistence type="predicted"/>
<accession>A0A2R3QEV8</accession>
<evidence type="ECO:0000259" key="1">
    <source>
        <dbReference type="PROSITE" id="PS50112"/>
    </source>
</evidence>
<evidence type="ECO:0000259" key="4">
    <source>
        <dbReference type="PROSITE" id="PS50887"/>
    </source>
</evidence>
<dbReference type="InterPro" id="IPR001610">
    <property type="entry name" value="PAC"/>
</dbReference>
<keyword evidence="6" id="KW-1185">Reference proteome</keyword>
<evidence type="ECO:0000259" key="2">
    <source>
        <dbReference type="PROSITE" id="PS50113"/>
    </source>
</evidence>
<feature type="domain" description="EAL" evidence="3">
    <location>
        <begin position="575"/>
        <end position="829"/>
    </location>
</feature>
<organism evidence="5 6">
    <name type="scientific">Melaminivora suipulveris</name>
    <dbReference type="NCBI Taxonomy" id="2109913"/>
    <lineage>
        <taxon>Bacteria</taxon>
        <taxon>Pseudomonadati</taxon>
        <taxon>Pseudomonadota</taxon>
        <taxon>Betaproteobacteria</taxon>
        <taxon>Burkholderiales</taxon>
        <taxon>Comamonadaceae</taxon>
        <taxon>Melaminivora</taxon>
    </lineage>
</organism>
<dbReference type="PROSITE" id="PS50112">
    <property type="entry name" value="PAS"/>
    <property type="match status" value="1"/>
</dbReference>
<dbReference type="PROSITE" id="PS50883">
    <property type="entry name" value="EAL"/>
    <property type="match status" value="1"/>
</dbReference>
<dbReference type="KEGG" id="mela:C6568_14280"/>
<name>A0A2R3QEV8_9BURK</name>
<dbReference type="Pfam" id="PF00990">
    <property type="entry name" value="GGDEF"/>
    <property type="match status" value="1"/>
</dbReference>
<dbReference type="PROSITE" id="PS50113">
    <property type="entry name" value="PAC"/>
    <property type="match status" value="1"/>
</dbReference>
<dbReference type="SUPFAM" id="SSF141868">
    <property type="entry name" value="EAL domain-like"/>
    <property type="match status" value="1"/>
</dbReference>
<dbReference type="CDD" id="cd01948">
    <property type="entry name" value="EAL"/>
    <property type="match status" value="1"/>
</dbReference>
<dbReference type="InterPro" id="IPR000700">
    <property type="entry name" value="PAS-assoc_C"/>
</dbReference>
<evidence type="ECO:0000313" key="5">
    <source>
        <dbReference type="EMBL" id="AVO50282.1"/>
    </source>
</evidence>
<dbReference type="SUPFAM" id="SSF55073">
    <property type="entry name" value="Nucleotide cyclase"/>
    <property type="match status" value="1"/>
</dbReference>
<evidence type="ECO:0000259" key="3">
    <source>
        <dbReference type="PROSITE" id="PS50883"/>
    </source>
</evidence>
<dbReference type="AlphaFoldDB" id="A0A2R3QEV8"/>
<dbReference type="Pfam" id="PF12860">
    <property type="entry name" value="PAS_7"/>
    <property type="match status" value="1"/>
</dbReference>
<dbReference type="Gene3D" id="3.30.70.270">
    <property type="match status" value="1"/>
</dbReference>
<feature type="domain" description="GGDEF" evidence="4">
    <location>
        <begin position="427"/>
        <end position="566"/>
    </location>
</feature>
<dbReference type="SMART" id="SM00086">
    <property type="entry name" value="PAC"/>
    <property type="match status" value="1"/>
</dbReference>
<sequence>MSLQLRIAWIDADLQRTQLALRLLARPGEGWLLRHIAHPEREDCGPGGWSAVVLCLAPGAQALPDWALAPAPWPLLLCLAPGQQALAAQALRRDARGPAGGDYLVSSDQDGLAEWDFPRLHACLAALLRPPAAPPRQREQLAQLHTALASMSQGILQTDARGRVTVYNQRALELLNFSEALMASRPTLAQLTQLQLQRGDFGGDCTLVDGRGREYIQGGAREFSPELYQRQTNCGRTLEVRTKTLPDGGLVRTFADISDYVQVHGELRRSEARFRSLCALSSDWYWEQDAQLRFADITGVAAQRNTLLQTWLGRTLEEIGAANMGEAHWLLLRERMARREAFRELELQQRAGDGEPMWIALSGEPIVDADGALQGYRGVGRDISRRKRTESEIERLAFYDPLTGLPNRRLLRDRLARLCSALERSRRHAALLFIDLDNFKDLNDTRGHERGDELLVLVAQRLCECLRAGDTVARLGGDEFVVLSEGLAFTAEQARGDAEEVARKVAQALSQPYVLSDGQGCHTTPSIGLTVFAHPVPATEELLRQADFAMYQAKAAGRNAIRLFDPGLLEQMRARSQLEAELRQALSLGDLRLHYQPVVNVAGGVIGAEALVRWQHHERGLVAPGEFIPLAEQTGLILPLGRWVLQRACEQLAAWAGQPGLDELVLSVNVSARQFRQAEFTDQVRAALRASGARAHLLRLELTESLLLTDTEEMIAKMVELRAEGVGFSLDDFGTGYSSLSYLKRLPLDQLKIDRAFVRDVLTDPNDAAIVRTILALARSLDLRVVAEGVEIDEQLHFLRQHGCPAFQGYLFGRPVPVHEFERACRPAA</sequence>
<dbReference type="Pfam" id="PF13426">
    <property type="entry name" value="PAS_9"/>
    <property type="match status" value="1"/>
</dbReference>
<dbReference type="NCBIfam" id="TIGR00254">
    <property type="entry name" value="GGDEF"/>
    <property type="match status" value="1"/>
</dbReference>
<dbReference type="InterPro" id="IPR001633">
    <property type="entry name" value="EAL_dom"/>
</dbReference>
<dbReference type="FunFam" id="3.20.20.450:FF:000001">
    <property type="entry name" value="Cyclic di-GMP phosphodiesterase yahA"/>
    <property type="match status" value="1"/>
</dbReference>
<dbReference type="Pfam" id="PF00563">
    <property type="entry name" value="EAL"/>
    <property type="match status" value="1"/>
</dbReference>
<dbReference type="Gene3D" id="3.20.20.450">
    <property type="entry name" value="EAL domain"/>
    <property type="match status" value="1"/>
</dbReference>
<feature type="domain" description="PAC" evidence="2">
    <location>
        <begin position="343"/>
        <end position="395"/>
    </location>
</feature>
<dbReference type="PANTHER" id="PTHR44757">
    <property type="entry name" value="DIGUANYLATE CYCLASE DGCP"/>
    <property type="match status" value="1"/>
</dbReference>
<dbReference type="InterPro" id="IPR035965">
    <property type="entry name" value="PAS-like_dom_sf"/>
</dbReference>
<dbReference type="Gene3D" id="3.30.450.20">
    <property type="entry name" value="PAS domain"/>
    <property type="match status" value="2"/>
</dbReference>
<feature type="domain" description="PAS" evidence="1">
    <location>
        <begin position="140"/>
        <end position="191"/>
    </location>
</feature>